<dbReference type="AlphaFoldDB" id="A0A031FMJ5"/>
<comment type="caution">
    <text evidence="6">The sequence shown here is derived from an EMBL/GenBank/DDBJ whole genome shotgun (WGS) entry which is preliminary data.</text>
</comment>
<dbReference type="Proteomes" id="UP000024001">
    <property type="component" value="Unassembled WGS sequence"/>
</dbReference>
<dbReference type="PANTHER" id="PTHR24421:SF61">
    <property type="entry name" value="OXYGEN SENSOR HISTIDINE KINASE NREB"/>
    <property type="match status" value="1"/>
</dbReference>
<dbReference type="Gene3D" id="3.30.565.10">
    <property type="entry name" value="Histidine kinase-like ATPase, C-terminal domain"/>
    <property type="match status" value="1"/>
</dbReference>
<protein>
    <submittedName>
        <fullName evidence="6">ATP-binding region ATPase domain protein</fullName>
    </submittedName>
</protein>
<evidence type="ECO:0000256" key="3">
    <source>
        <dbReference type="ARBA" id="ARBA00023012"/>
    </source>
</evidence>
<keyword evidence="6" id="KW-0067">ATP-binding</keyword>
<evidence type="ECO:0000256" key="2">
    <source>
        <dbReference type="ARBA" id="ARBA00022777"/>
    </source>
</evidence>
<proteinExistence type="predicted"/>
<dbReference type="OrthoDB" id="144293at2"/>
<dbReference type="eggNOG" id="COG4585">
    <property type="taxonomic scope" value="Bacteria"/>
</dbReference>
<evidence type="ECO:0000256" key="4">
    <source>
        <dbReference type="SAM" id="Phobius"/>
    </source>
</evidence>
<accession>A0A031FMJ5</accession>
<keyword evidence="3" id="KW-0902">Two-component regulatory system</keyword>
<dbReference type="GO" id="GO:0000160">
    <property type="term" value="P:phosphorelay signal transduction system"/>
    <property type="evidence" value="ECO:0007669"/>
    <property type="project" value="UniProtKB-KW"/>
</dbReference>
<organism evidence="6 7">
    <name type="scientific">Microbacterium oleivorans</name>
    <dbReference type="NCBI Taxonomy" id="273677"/>
    <lineage>
        <taxon>Bacteria</taxon>
        <taxon>Bacillati</taxon>
        <taxon>Actinomycetota</taxon>
        <taxon>Actinomycetes</taxon>
        <taxon>Micrococcales</taxon>
        <taxon>Microbacteriaceae</taxon>
        <taxon>Microbacterium</taxon>
    </lineage>
</organism>
<reference evidence="6 7" key="1">
    <citation type="submission" date="2014-03" db="EMBL/GenBank/DDBJ databases">
        <title>Draft Genome Sequences of 13 Willow Endophytes.</title>
        <authorList>
            <person name="Gan H.Y."/>
            <person name="Gan H.M."/>
            <person name="Savka M.A."/>
            <person name="Hudson A.O."/>
        </authorList>
    </citation>
    <scope>NUCLEOTIDE SEQUENCE [LARGE SCALE GENOMIC DNA]</scope>
    <source>
        <strain evidence="6 7">RIT293</strain>
    </source>
</reference>
<dbReference type="SUPFAM" id="SSF55874">
    <property type="entry name" value="ATPase domain of HSP90 chaperone/DNA topoisomerase II/histidine kinase"/>
    <property type="match status" value="1"/>
</dbReference>
<feature type="transmembrane region" description="Helical" evidence="4">
    <location>
        <begin position="86"/>
        <end position="104"/>
    </location>
</feature>
<feature type="transmembrane region" description="Helical" evidence="4">
    <location>
        <begin position="171"/>
        <end position="192"/>
    </location>
</feature>
<dbReference type="Pfam" id="PF02518">
    <property type="entry name" value="HATPase_c"/>
    <property type="match status" value="1"/>
</dbReference>
<evidence type="ECO:0000259" key="5">
    <source>
        <dbReference type="Pfam" id="PF02518"/>
    </source>
</evidence>
<dbReference type="GO" id="GO:0005524">
    <property type="term" value="F:ATP binding"/>
    <property type="evidence" value="ECO:0007669"/>
    <property type="project" value="UniProtKB-KW"/>
</dbReference>
<feature type="transmembrane region" description="Helical" evidence="4">
    <location>
        <begin position="58"/>
        <end position="79"/>
    </location>
</feature>
<dbReference type="GO" id="GO:0016301">
    <property type="term" value="F:kinase activity"/>
    <property type="evidence" value="ECO:0007669"/>
    <property type="project" value="UniProtKB-KW"/>
</dbReference>
<dbReference type="InterPro" id="IPR036890">
    <property type="entry name" value="HATPase_C_sf"/>
</dbReference>
<evidence type="ECO:0000313" key="7">
    <source>
        <dbReference type="Proteomes" id="UP000024001"/>
    </source>
</evidence>
<gene>
    <name evidence="6" type="ORF">BW34_02396</name>
</gene>
<keyword evidence="6" id="KW-0547">Nucleotide-binding</keyword>
<dbReference type="PATRIC" id="fig|273677.3.peg.2377"/>
<sequence>MAPEVAPAGMLTIPPDSTFFSRERVERILAFVIAVGCAVLGLQSFFHAIGSTQEEHTWNLVLTCAVFGPLVLMIAAGIAGRFYRPLAAVFAILFPLVLIAWPFATAGRPAAESAEPWIWYLLNVATVATALAFPLMLQYVWCAIVPILYGIVRLIQVGADIENVIQVSRQVVYAIILAVVMTMIGWMLRLLAERLDRTREEAVRSYAAAAAADAVEQERISVAALMHDSVLAALIAAERASTPRERDLAVGMARDALTRLANADRDAEEGPDEPVQPMFLVDGIRAAASEHDVDLDVRIALDPRAHTIPGRVARALVLAAAQAVVNAIEHAAAAGLHAEVTADERRVIVRIVDTGEGFDVQGVPEDRLGISGSIVARVAAVGGQARVRSSRRGTVVDLRWEYPR</sequence>
<dbReference type="InterPro" id="IPR050482">
    <property type="entry name" value="Sensor_HK_TwoCompSys"/>
</dbReference>
<keyword evidence="4" id="KW-0812">Transmembrane</keyword>
<evidence type="ECO:0000313" key="6">
    <source>
        <dbReference type="EMBL" id="EZP26064.1"/>
    </source>
</evidence>
<name>A0A031FMJ5_9MICO</name>
<feature type="domain" description="Histidine kinase/HSP90-like ATPase" evidence="5">
    <location>
        <begin position="314"/>
        <end position="401"/>
    </location>
</feature>
<dbReference type="InterPro" id="IPR003594">
    <property type="entry name" value="HATPase_dom"/>
</dbReference>
<keyword evidence="7" id="KW-1185">Reference proteome</keyword>
<keyword evidence="4" id="KW-0472">Membrane</keyword>
<feature type="transmembrane region" description="Helical" evidence="4">
    <location>
        <begin position="28"/>
        <end position="46"/>
    </location>
</feature>
<keyword evidence="2" id="KW-0418">Kinase</keyword>
<dbReference type="PANTHER" id="PTHR24421">
    <property type="entry name" value="NITRATE/NITRITE SENSOR PROTEIN NARX-RELATED"/>
    <property type="match status" value="1"/>
</dbReference>
<keyword evidence="4" id="KW-1133">Transmembrane helix</keyword>
<dbReference type="EMBL" id="JFYO01000007">
    <property type="protein sequence ID" value="EZP26064.1"/>
    <property type="molecule type" value="Genomic_DNA"/>
</dbReference>
<evidence type="ECO:0000256" key="1">
    <source>
        <dbReference type="ARBA" id="ARBA00022679"/>
    </source>
</evidence>
<dbReference type="RefSeq" id="WP_036312740.1">
    <property type="nucleotide sequence ID" value="NZ_JFYO01000007.1"/>
</dbReference>
<keyword evidence="1" id="KW-0808">Transferase</keyword>